<dbReference type="RefSeq" id="WP_343872598.1">
    <property type="nucleotide sequence ID" value="NZ_BAAAIX010000009.1"/>
</dbReference>
<keyword evidence="1" id="KW-0812">Transmembrane</keyword>
<feature type="transmembrane region" description="Helical" evidence="1">
    <location>
        <begin position="75"/>
        <end position="92"/>
    </location>
</feature>
<name>A0ABW4RV51_9ACTN</name>
<protein>
    <recommendedName>
        <fullName evidence="4">Cytochrome b561 domain-containing protein</fullName>
    </recommendedName>
</protein>
<sequence length="136" mass="14103">MATTSSTALSRLRTTALVIVACVLVQAALGIASLTGYPQVNEIHGWIGYVTFIASIVAAVLAFNLSKLSARFKGTFFHALSLPVLALVQIGIIEASQGAGAMKWLHVVLGIAFVVASVGLYAMTGAKQNGRSDVVA</sequence>
<feature type="transmembrane region" description="Helical" evidence="1">
    <location>
        <begin position="46"/>
        <end position="63"/>
    </location>
</feature>
<evidence type="ECO:0000313" key="3">
    <source>
        <dbReference type="Proteomes" id="UP001597326"/>
    </source>
</evidence>
<organism evidence="2 3">
    <name type="scientific">Luteococcus peritonei</name>
    <dbReference type="NCBI Taxonomy" id="88874"/>
    <lineage>
        <taxon>Bacteria</taxon>
        <taxon>Bacillati</taxon>
        <taxon>Actinomycetota</taxon>
        <taxon>Actinomycetes</taxon>
        <taxon>Propionibacteriales</taxon>
        <taxon>Propionibacteriaceae</taxon>
        <taxon>Luteococcus</taxon>
    </lineage>
</organism>
<gene>
    <name evidence="2" type="ORF">ACFSCS_05080</name>
</gene>
<proteinExistence type="predicted"/>
<keyword evidence="1" id="KW-0472">Membrane</keyword>
<feature type="transmembrane region" description="Helical" evidence="1">
    <location>
        <begin position="104"/>
        <end position="123"/>
    </location>
</feature>
<reference evidence="3" key="1">
    <citation type="journal article" date="2019" name="Int. J. Syst. Evol. Microbiol.">
        <title>The Global Catalogue of Microorganisms (GCM) 10K type strain sequencing project: providing services to taxonomists for standard genome sequencing and annotation.</title>
        <authorList>
            <consortium name="The Broad Institute Genomics Platform"/>
            <consortium name="The Broad Institute Genome Sequencing Center for Infectious Disease"/>
            <person name="Wu L."/>
            <person name="Ma J."/>
        </authorList>
    </citation>
    <scope>NUCLEOTIDE SEQUENCE [LARGE SCALE GENOMIC DNA]</scope>
    <source>
        <strain evidence="3">CAIM 431</strain>
    </source>
</reference>
<keyword evidence="1" id="KW-1133">Transmembrane helix</keyword>
<keyword evidence="3" id="KW-1185">Reference proteome</keyword>
<evidence type="ECO:0008006" key="4">
    <source>
        <dbReference type="Google" id="ProtNLM"/>
    </source>
</evidence>
<comment type="caution">
    <text evidence="2">The sequence shown here is derived from an EMBL/GenBank/DDBJ whole genome shotgun (WGS) entry which is preliminary data.</text>
</comment>
<accession>A0ABW4RV51</accession>
<dbReference type="EMBL" id="JBHUFZ010000011">
    <property type="protein sequence ID" value="MFD1889564.1"/>
    <property type="molecule type" value="Genomic_DNA"/>
</dbReference>
<dbReference type="Proteomes" id="UP001597326">
    <property type="component" value="Unassembled WGS sequence"/>
</dbReference>
<evidence type="ECO:0000256" key="1">
    <source>
        <dbReference type="SAM" id="Phobius"/>
    </source>
</evidence>
<evidence type="ECO:0000313" key="2">
    <source>
        <dbReference type="EMBL" id="MFD1889564.1"/>
    </source>
</evidence>